<evidence type="ECO:0000313" key="2">
    <source>
        <dbReference type="Proteomes" id="UP001490330"/>
    </source>
</evidence>
<comment type="caution">
    <text evidence="1">The sequence shown here is derived from an EMBL/GenBank/DDBJ whole genome shotgun (WGS) entry which is preliminary data.</text>
</comment>
<gene>
    <name evidence="1" type="ORF">ABT322_28745</name>
</gene>
<organism evidence="1 2">
    <name type="scientific">Streptomyces flaveolus</name>
    <dbReference type="NCBI Taxonomy" id="67297"/>
    <lineage>
        <taxon>Bacteria</taxon>
        <taxon>Bacillati</taxon>
        <taxon>Actinomycetota</taxon>
        <taxon>Actinomycetes</taxon>
        <taxon>Kitasatosporales</taxon>
        <taxon>Streptomycetaceae</taxon>
        <taxon>Streptomyces</taxon>
    </lineage>
</organism>
<dbReference type="EMBL" id="JBEPCV010000034">
    <property type="protein sequence ID" value="MER6907643.1"/>
    <property type="molecule type" value="Genomic_DNA"/>
</dbReference>
<dbReference type="Proteomes" id="UP001490330">
    <property type="component" value="Unassembled WGS sequence"/>
</dbReference>
<name>A0ABV1VMG3_9ACTN</name>
<proteinExistence type="predicted"/>
<evidence type="ECO:0000313" key="1">
    <source>
        <dbReference type="EMBL" id="MER6907643.1"/>
    </source>
</evidence>
<dbReference type="RefSeq" id="WP_350724900.1">
    <property type="nucleotide sequence ID" value="NZ_JBEPCO010000061.1"/>
</dbReference>
<sequence length="121" mass="13467">MEAQKAMSFTRISFEEKVVHLLAWAAEWHENGQGRSMWAYSLSIGGSHALLNGWMKSERLINMLTQEEKGLIETARSMCREGTVCGAGRRVRLVAQPADATFGVSRNHAETPTSTRVDNTD</sequence>
<keyword evidence="2" id="KW-1185">Reference proteome</keyword>
<reference evidence="1 2" key="1">
    <citation type="submission" date="2024-06" db="EMBL/GenBank/DDBJ databases">
        <title>The Natural Products Discovery Center: Release of the First 8490 Sequenced Strains for Exploring Actinobacteria Biosynthetic Diversity.</title>
        <authorList>
            <person name="Kalkreuter E."/>
            <person name="Kautsar S.A."/>
            <person name="Yang D."/>
            <person name="Bader C.D."/>
            <person name="Teijaro C.N."/>
            <person name="Fluegel L."/>
            <person name="Davis C.M."/>
            <person name="Simpson J.R."/>
            <person name="Lauterbach L."/>
            <person name="Steele A.D."/>
            <person name="Gui C."/>
            <person name="Meng S."/>
            <person name="Li G."/>
            <person name="Viehrig K."/>
            <person name="Ye F."/>
            <person name="Su P."/>
            <person name="Kiefer A.F."/>
            <person name="Nichols A."/>
            <person name="Cepeda A.J."/>
            <person name="Yan W."/>
            <person name="Fan B."/>
            <person name="Jiang Y."/>
            <person name="Adhikari A."/>
            <person name="Zheng C.-J."/>
            <person name="Schuster L."/>
            <person name="Cowan T.M."/>
            <person name="Smanski M.J."/>
            <person name="Chevrette M.G."/>
            <person name="De Carvalho L.P.S."/>
            <person name="Shen B."/>
        </authorList>
    </citation>
    <scope>NUCLEOTIDE SEQUENCE [LARGE SCALE GENOMIC DNA]</scope>
    <source>
        <strain evidence="1 2">NPDC000632</strain>
    </source>
</reference>
<accession>A0ABV1VMG3</accession>
<protein>
    <submittedName>
        <fullName evidence="1">Uncharacterized protein</fullName>
    </submittedName>
</protein>